<gene>
    <name evidence="2" type="ORF">PIB30_038304</name>
</gene>
<organism evidence="2 3">
    <name type="scientific">Stylosanthes scabra</name>
    <dbReference type="NCBI Taxonomy" id="79078"/>
    <lineage>
        <taxon>Eukaryota</taxon>
        <taxon>Viridiplantae</taxon>
        <taxon>Streptophyta</taxon>
        <taxon>Embryophyta</taxon>
        <taxon>Tracheophyta</taxon>
        <taxon>Spermatophyta</taxon>
        <taxon>Magnoliopsida</taxon>
        <taxon>eudicotyledons</taxon>
        <taxon>Gunneridae</taxon>
        <taxon>Pentapetalae</taxon>
        <taxon>rosids</taxon>
        <taxon>fabids</taxon>
        <taxon>Fabales</taxon>
        <taxon>Fabaceae</taxon>
        <taxon>Papilionoideae</taxon>
        <taxon>50 kb inversion clade</taxon>
        <taxon>dalbergioids sensu lato</taxon>
        <taxon>Dalbergieae</taxon>
        <taxon>Pterocarpus clade</taxon>
        <taxon>Stylosanthes</taxon>
    </lineage>
</organism>
<dbReference type="PANTHER" id="PTHR36801">
    <property type="entry name" value="OS06G0150200 PROTEIN"/>
    <property type="match status" value="1"/>
</dbReference>
<dbReference type="PANTHER" id="PTHR36801:SF3">
    <property type="entry name" value="OS06G0150300 PROTEIN"/>
    <property type="match status" value="1"/>
</dbReference>
<name>A0ABU6SE50_9FABA</name>
<comment type="caution">
    <text evidence="2">The sequence shown here is derived from an EMBL/GenBank/DDBJ whole genome shotgun (WGS) entry which is preliminary data.</text>
</comment>
<proteinExistence type="predicted"/>
<evidence type="ECO:0000256" key="1">
    <source>
        <dbReference type="SAM" id="MobiDB-lite"/>
    </source>
</evidence>
<accession>A0ABU6SE50</accession>
<feature type="compositionally biased region" description="Polar residues" evidence="1">
    <location>
        <begin position="27"/>
        <end position="45"/>
    </location>
</feature>
<keyword evidence="3" id="KW-1185">Reference proteome</keyword>
<reference evidence="2 3" key="1">
    <citation type="journal article" date="2023" name="Plants (Basel)">
        <title>Bridging the Gap: Combining Genomics and Transcriptomics Approaches to Understand Stylosanthes scabra, an Orphan Legume from the Brazilian Caatinga.</title>
        <authorList>
            <person name="Ferreira-Neto J.R.C."/>
            <person name="da Silva M.D."/>
            <person name="Binneck E."/>
            <person name="de Melo N.F."/>
            <person name="da Silva R.H."/>
            <person name="de Melo A.L.T.M."/>
            <person name="Pandolfi V."/>
            <person name="Bustamante F.O."/>
            <person name="Brasileiro-Vidal A.C."/>
            <person name="Benko-Iseppon A.M."/>
        </authorList>
    </citation>
    <scope>NUCLEOTIDE SEQUENCE [LARGE SCALE GENOMIC DNA]</scope>
    <source>
        <tissue evidence="2">Leaves</tissue>
    </source>
</reference>
<feature type="region of interest" description="Disordered" evidence="1">
    <location>
        <begin position="15"/>
        <end position="51"/>
    </location>
</feature>
<protein>
    <submittedName>
        <fullName evidence="2">Uncharacterized protein</fullName>
    </submittedName>
</protein>
<dbReference type="EMBL" id="JASCZI010060612">
    <property type="protein sequence ID" value="MED6134589.1"/>
    <property type="molecule type" value="Genomic_DNA"/>
</dbReference>
<sequence>MAIITTLCSVLFGRKKGSSTRRESHNPRGTSPLNTTSPDHTTETAASAVVSPDRPMSNFAVETDNSGDYLLRKELPLSTSKSFHMRRDTSKRLSFNMSLKFPKSFSMAKNQEGNDGGKNKDKLIKDDAIWMKTIILGEKCNPDEEEEEIIYEEGKGRRMSFSAYHPRMSLSRQSSQIDDNTLSHVQHHHRYQSHI</sequence>
<evidence type="ECO:0000313" key="3">
    <source>
        <dbReference type="Proteomes" id="UP001341840"/>
    </source>
</evidence>
<dbReference type="Proteomes" id="UP001341840">
    <property type="component" value="Unassembled WGS sequence"/>
</dbReference>
<evidence type="ECO:0000313" key="2">
    <source>
        <dbReference type="EMBL" id="MED6134589.1"/>
    </source>
</evidence>